<evidence type="ECO:0000256" key="7">
    <source>
        <dbReference type="ARBA" id="ARBA00022840"/>
    </source>
</evidence>
<comment type="caution">
    <text evidence="12">The sequence shown here is derived from an EMBL/GenBank/DDBJ whole genome shotgun (WGS) entry which is preliminary data.</text>
</comment>
<dbReference type="EMBL" id="JAPWDV010000001">
    <property type="protein sequence ID" value="KAJ6224579.1"/>
    <property type="molecule type" value="Genomic_DNA"/>
</dbReference>
<evidence type="ECO:0000256" key="4">
    <source>
        <dbReference type="ARBA" id="ARBA00022723"/>
    </source>
</evidence>
<evidence type="ECO:0000256" key="5">
    <source>
        <dbReference type="ARBA" id="ARBA00022741"/>
    </source>
</evidence>
<reference evidence="12" key="1">
    <citation type="submission" date="2022-12" db="EMBL/GenBank/DDBJ databases">
        <title>Genome assemblies of Blomia tropicalis.</title>
        <authorList>
            <person name="Cui Y."/>
        </authorList>
    </citation>
    <scope>NUCLEOTIDE SEQUENCE</scope>
    <source>
        <tissue evidence="12">Adult mites</tissue>
    </source>
</reference>
<dbReference type="InterPro" id="IPR000719">
    <property type="entry name" value="Prot_kinase_dom"/>
</dbReference>
<dbReference type="GO" id="GO:0005737">
    <property type="term" value="C:cytoplasm"/>
    <property type="evidence" value="ECO:0007669"/>
    <property type="project" value="TreeGrafter"/>
</dbReference>
<name>A0A9Q0MF02_BLOTA</name>
<dbReference type="InterPro" id="IPR011009">
    <property type="entry name" value="Kinase-like_dom_sf"/>
</dbReference>
<dbReference type="PROSITE" id="PS00108">
    <property type="entry name" value="PROTEIN_KINASE_ST"/>
    <property type="match status" value="1"/>
</dbReference>
<evidence type="ECO:0000256" key="2">
    <source>
        <dbReference type="ARBA" id="ARBA00022473"/>
    </source>
</evidence>
<dbReference type="Pfam" id="PF00069">
    <property type="entry name" value="Pkinase"/>
    <property type="match status" value="1"/>
</dbReference>
<dbReference type="GO" id="GO:0035556">
    <property type="term" value="P:intracellular signal transduction"/>
    <property type="evidence" value="ECO:0007669"/>
    <property type="project" value="TreeGrafter"/>
</dbReference>
<keyword evidence="3" id="KW-0597">Phosphoprotein</keyword>
<dbReference type="SMART" id="SM00220">
    <property type="entry name" value="S_TKc"/>
    <property type="match status" value="1"/>
</dbReference>
<keyword evidence="9" id="KW-0832">Ubl conjugation</keyword>
<keyword evidence="5" id="KW-0547">Nucleotide-binding</keyword>
<evidence type="ECO:0000256" key="3">
    <source>
        <dbReference type="ARBA" id="ARBA00022553"/>
    </source>
</evidence>
<dbReference type="AlphaFoldDB" id="A0A9Q0MF02"/>
<evidence type="ECO:0000313" key="13">
    <source>
        <dbReference type="Proteomes" id="UP001142055"/>
    </source>
</evidence>
<keyword evidence="10" id="KW-0744">Spermatogenesis</keyword>
<evidence type="ECO:0000256" key="10">
    <source>
        <dbReference type="ARBA" id="ARBA00022871"/>
    </source>
</evidence>
<dbReference type="PROSITE" id="PS50011">
    <property type="entry name" value="PROTEIN_KINASE_DOM"/>
    <property type="match status" value="1"/>
</dbReference>
<evidence type="ECO:0000256" key="6">
    <source>
        <dbReference type="ARBA" id="ARBA00022782"/>
    </source>
</evidence>
<evidence type="ECO:0000256" key="1">
    <source>
        <dbReference type="ARBA" id="ARBA00001946"/>
    </source>
</evidence>
<feature type="domain" description="Protein kinase" evidence="11">
    <location>
        <begin position="22"/>
        <end position="278"/>
    </location>
</feature>
<accession>A0A9Q0MF02</accession>
<comment type="cofactor">
    <cofactor evidence="1">
        <name>Mg(2+)</name>
        <dbReference type="ChEBI" id="CHEBI:18420"/>
    </cofactor>
</comment>
<protein>
    <recommendedName>
        <fullName evidence="11">Protein kinase domain-containing protein</fullName>
    </recommendedName>
</protein>
<dbReference type="GO" id="GO:0005524">
    <property type="term" value="F:ATP binding"/>
    <property type="evidence" value="ECO:0007669"/>
    <property type="project" value="UniProtKB-KW"/>
</dbReference>
<keyword evidence="13" id="KW-1185">Reference proteome</keyword>
<keyword evidence="6" id="KW-0221">Differentiation</keyword>
<keyword evidence="4" id="KW-0479">Metal-binding</keyword>
<keyword evidence="2" id="KW-0217">Developmental protein</keyword>
<dbReference type="Gene3D" id="1.10.510.10">
    <property type="entry name" value="Transferase(Phosphotransferase) domain 1"/>
    <property type="match status" value="1"/>
</dbReference>
<evidence type="ECO:0000313" key="12">
    <source>
        <dbReference type="EMBL" id="KAJ6224579.1"/>
    </source>
</evidence>
<dbReference type="GO" id="GO:0050321">
    <property type="term" value="F:tau-protein kinase activity"/>
    <property type="evidence" value="ECO:0007669"/>
    <property type="project" value="TreeGrafter"/>
</dbReference>
<dbReference type="SUPFAM" id="SSF56112">
    <property type="entry name" value="Protein kinase-like (PK-like)"/>
    <property type="match status" value="1"/>
</dbReference>
<dbReference type="GO" id="GO:0007283">
    <property type="term" value="P:spermatogenesis"/>
    <property type="evidence" value="ECO:0007669"/>
    <property type="project" value="UniProtKB-KW"/>
</dbReference>
<evidence type="ECO:0000259" key="11">
    <source>
        <dbReference type="PROSITE" id="PS50011"/>
    </source>
</evidence>
<dbReference type="PANTHER" id="PTHR24346">
    <property type="entry name" value="MAP/MICROTUBULE AFFINITY-REGULATING KINASE"/>
    <property type="match status" value="1"/>
</dbReference>
<dbReference type="GO" id="GO:0000226">
    <property type="term" value="P:microtubule cytoskeleton organization"/>
    <property type="evidence" value="ECO:0007669"/>
    <property type="project" value="TreeGrafter"/>
</dbReference>
<gene>
    <name evidence="12" type="ORF">RDWZM_003124</name>
</gene>
<keyword evidence="7" id="KW-0067">ATP-binding</keyword>
<sequence length="291" mass="33207">MQPVKKIPFAPNDIKVLAIKGFTVGDPLNSGSFACVCKATYKDRPAAVKVIDLEKTSDDYRIKFLPRELYTMKKLRHRFLIRIIDIYVVGNRVLVFMELADGGDFLDLLHSTGALTEEKTRFYYNQFGDALRYMHGIGFAHRDIKCENILLNGAHNRAMLTDYGFTRSCFERHTGARVLSDTHCGSRAYLAPEVLAGKKYNPLISDVWSMGVVMYVLLQNRHPFSDRDSKKLLLAELARDYKYVSHLSEQCKSVIEGQLDPNPSTRLSMIDVFNHPWFEKGSKHTDSSEED</sequence>
<dbReference type="OrthoDB" id="504170at2759"/>
<keyword evidence="8" id="KW-0460">Magnesium</keyword>
<organism evidence="12 13">
    <name type="scientific">Blomia tropicalis</name>
    <name type="common">Mite</name>
    <dbReference type="NCBI Taxonomy" id="40697"/>
    <lineage>
        <taxon>Eukaryota</taxon>
        <taxon>Metazoa</taxon>
        <taxon>Ecdysozoa</taxon>
        <taxon>Arthropoda</taxon>
        <taxon>Chelicerata</taxon>
        <taxon>Arachnida</taxon>
        <taxon>Acari</taxon>
        <taxon>Acariformes</taxon>
        <taxon>Sarcoptiformes</taxon>
        <taxon>Astigmata</taxon>
        <taxon>Glycyphagoidea</taxon>
        <taxon>Echimyopodidae</taxon>
        <taxon>Blomia</taxon>
    </lineage>
</organism>
<dbReference type="PANTHER" id="PTHR24346:SF102">
    <property type="entry name" value="TESTIS-SPECIFIC SERINE_THREONINE-PROTEIN KINASE 1"/>
    <property type="match status" value="1"/>
</dbReference>
<dbReference type="GO" id="GO:0030154">
    <property type="term" value="P:cell differentiation"/>
    <property type="evidence" value="ECO:0007669"/>
    <property type="project" value="UniProtKB-KW"/>
</dbReference>
<evidence type="ECO:0000256" key="9">
    <source>
        <dbReference type="ARBA" id="ARBA00022843"/>
    </source>
</evidence>
<dbReference type="GO" id="GO:0000287">
    <property type="term" value="F:magnesium ion binding"/>
    <property type="evidence" value="ECO:0007669"/>
    <property type="project" value="UniProtKB-ARBA"/>
</dbReference>
<dbReference type="FunFam" id="1.10.510.10:FF:000571">
    <property type="entry name" value="Maternal embryonic leucine zipper kinase"/>
    <property type="match status" value="1"/>
</dbReference>
<evidence type="ECO:0000256" key="8">
    <source>
        <dbReference type="ARBA" id="ARBA00022842"/>
    </source>
</evidence>
<dbReference type="InterPro" id="IPR008271">
    <property type="entry name" value="Ser/Thr_kinase_AS"/>
</dbReference>
<dbReference type="OMA" id="KATHMVD"/>
<dbReference type="Proteomes" id="UP001142055">
    <property type="component" value="Chromosome 1"/>
</dbReference>
<proteinExistence type="predicted"/>